<reference evidence="1 2" key="1">
    <citation type="submission" date="2020-09" db="EMBL/GenBank/DDBJ databases">
        <authorList>
            <person name="Ashkenazy H."/>
        </authorList>
    </citation>
    <scope>NUCLEOTIDE SEQUENCE [LARGE SCALE GENOMIC DNA]</scope>
    <source>
        <strain evidence="2">cv. Cdm-0</strain>
    </source>
</reference>
<evidence type="ECO:0000313" key="2">
    <source>
        <dbReference type="Proteomes" id="UP000516314"/>
    </source>
</evidence>
<protein>
    <submittedName>
        <fullName evidence="1">(thale cress) hypothetical protein</fullName>
    </submittedName>
</protein>
<dbReference type="EMBL" id="LR881468">
    <property type="protein sequence ID" value="CAD5323078.1"/>
    <property type="molecule type" value="Genomic_DNA"/>
</dbReference>
<dbReference type="Proteomes" id="UP000516314">
    <property type="component" value="Chromosome 3"/>
</dbReference>
<accession>A0A7G2EKR3</accession>
<dbReference type="AlphaFoldDB" id="A0A7G2EKR3"/>
<proteinExistence type="predicted"/>
<gene>
    <name evidence="1" type="ORF">AT9943_LOCUS11046</name>
</gene>
<name>A0A7G2EKR3_ARATH</name>
<sequence>MSSELWVKGDDCILGPHAKGKKETWFFVAFERPSLNLSGLNSPASFPHSSVSRWTSRTGRLI</sequence>
<organism evidence="1 2">
    <name type="scientific">Arabidopsis thaliana</name>
    <name type="common">Mouse-ear cress</name>
    <dbReference type="NCBI Taxonomy" id="3702"/>
    <lineage>
        <taxon>Eukaryota</taxon>
        <taxon>Viridiplantae</taxon>
        <taxon>Streptophyta</taxon>
        <taxon>Embryophyta</taxon>
        <taxon>Tracheophyta</taxon>
        <taxon>Spermatophyta</taxon>
        <taxon>Magnoliopsida</taxon>
        <taxon>eudicotyledons</taxon>
        <taxon>Gunneridae</taxon>
        <taxon>Pentapetalae</taxon>
        <taxon>rosids</taxon>
        <taxon>malvids</taxon>
        <taxon>Brassicales</taxon>
        <taxon>Brassicaceae</taxon>
        <taxon>Camelineae</taxon>
        <taxon>Arabidopsis</taxon>
    </lineage>
</organism>
<evidence type="ECO:0000313" key="1">
    <source>
        <dbReference type="EMBL" id="CAD5323078.1"/>
    </source>
</evidence>